<dbReference type="PANTHER" id="PTHR34697">
    <property type="entry name" value="PHOSPHATIDYLGLYCEROL LYSYLTRANSFERASE"/>
    <property type="match status" value="1"/>
</dbReference>
<keyword evidence="5 6" id="KW-0472">Membrane</keyword>
<feature type="transmembrane region" description="Helical" evidence="6">
    <location>
        <begin position="47"/>
        <end position="69"/>
    </location>
</feature>
<feature type="transmembrane region" description="Helical" evidence="6">
    <location>
        <begin position="76"/>
        <end position="94"/>
    </location>
</feature>
<dbReference type="GO" id="GO:0005886">
    <property type="term" value="C:plasma membrane"/>
    <property type="evidence" value="ECO:0007669"/>
    <property type="project" value="UniProtKB-SubCell"/>
</dbReference>
<keyword evidence="2" id="KW-1003">Cell membrane</keyword>
<dbReference type="GO" id="GO:0016755">
    <property type="term" value="F:aminoacyltransferase activity"/>
    <property type="evidence" value="ECO:0007669"/>
    <property type="project" value="TreeGrafter"/>
</dbReference>
<name>M9LLG2_PAEPP</name>
<dbReference type="GO" id="GO:0055091">
    <property type="term" value="P:phospholipid homeostasis"/>
    <property type="evidence" value="ECO:0007669"/>
    <property type="project" value="TreeGrafter"/>
</dbReference>
<evidence type="ECO:0000313" key="7">
    <source>
        <dbReference type="EMBL" id="GAC44165.1"/>
    </source>
</evidence>
<protein>
    <submittedName>
        <fullName evidence="7">Uncharacterized conserved protein</fullName>
    </submittedName>
</protein>
<keyword evidence="8" id="KW-1185">Reference proteome</keyword>
<evidence type="ECO:0000256" key="5">
    <source>
        <dbReference type="ARBA" id="ARBA00023136"/>
    </source>
</evidence>
<feature type="transmembrane region" description="Helical" evidence="6">
    <location>
        <begin position="128"/>
        <end position="148"/>
    </location>
</feature>
<gene>
    <name evidence="7" type="ORF">PPOP_3568</name>
</gene>
<dbReference type="EMBL" id="BALG01000354">
    <property type="protein sequence ID" value="GAC44165.1"/>
    <property type="molecule type" value="Genomic_DNA"/>
</dbReference>
<evidence type="ECO:0000313" key="8">
    <source>
        <dbReference type="Proteomes" id="UP000029453"/>
    </source>
</evidence>
<evidence type="ECO:0000256" key="1">
    <source>
        <dbReference type="ARBA" id="ARBA00004651"/>
    </source>
</evidence>
<keyword evidence="3 6" id="KW-0812">Transmembrane</keyword>
<dbReference type="Proteomes" id="UP000029453">
    <property type="component" value="Unassembled WGS sequence"/>
</dbReference>
<reference evidence="7 8" key="1">
    <citation type="submission" date="2012-10" db="EMBL/GenBank/DDBJ databases">
        <title>Draft Genome Sequence of Paenibacillus popilliae ATCC 14706T.</title>
        <authorList>
            <person name="Iiyama K."/>
            <person name="Mori K."/>
            <person name="Mon H."/>
            <person name="Chieda Y."/>
            <person name="Lee J.M."/>
            <person name="Kusakabe T."/>
            <person name="Tashiro K."/>
            <person name="Asano S."/>
            <person name="Yasunaga-Aoki C."/>
            <person name="Shimizu S."/>
        </authorList>
    </citation>
    <scope>NUCLEOTIDE SEQUENCE [LARGE SCALE GENOMIC DNA]</scope>
    <source>
        <strain evidence="7 8">ATCC 14706</strain>
    </source>
</reference>
<proteinExistence type="predicted"/>
<dbReference type="InterPro" id="IPR051211">
    <property type="entry name" value="PG_lysyltransferase"/>
</dbReference>
<evidence type="ECO:0000256" key="3">
    <source>
        <dbReference type="ARBA" id="ARBA00022692"/>
    </source>
</evidence>
<accession>M9LLG2</accession>
<comment type="subcellular location">
    <subcellularLocation>
        <location evidence="1">Cell membrane</location>
        <topology evidence="1">Multi-pass membrane protein</topology>
    </subcellularLocation>
</comment>
<sequence length="220" mass="25439">MEFTVLLVSRHPDVHDIILSCSRYTHRAALGAERIHAVAYYGDDSDFYPLVNGIVLGSSILMMMMLMGLFERTIRAYIVTLLWLGLCTVLTFLLGTTIRHTLWLAGMILVLVLLRSQFNRYRYPLTKATIIVTGSLMTLFLFGYARLWSERAATAIFRRVRDLYPLSQQRALWEAFGPVIWEPQYIAFLKQRQMNWTIWRITRSLSQIRKGPSGGRNMKA</sequence>
<organism evidence="7 8">
    <name type="scientific">Paenibacillus popilliae ATCC 14706</name>
    <dbReference type="NCBI Taxonomy" id="1212764"/>
    <lineage>
        <taxon>Bacteria</taxon>
        <taxon>Bacillati</taxon>
        <taxon>Bacillota</taxon>
        <taxon>Bacilli</taxon>
        <taxon>Bacillales</taxon>
        <taxon>Paenibacillaceae</taxon>
        <taxon>Paenibacillus</taxon>
    </lineage>
</organism>
<comment type="caution">
    <text evidence="7">The sequence shown here is derived from an EMBL/GenBank/DDBJ whole genome shotgun (WGS) entry which is preliminary data.</text>
</comment>
<keyword evidence="4 6" id="KW-1133">Transmembrane helix</keyword>
<dbReference type="PANTHER" id="PTHR34697:SF2">
    <property type="entry name" value="PHOSPHATIDYLGLYCEROL LYSYLTRANSFERASE"/>
    <property type="match status" value="1"/>
</dbReference>
<evidence type="ECO:0000256" key="6">
    <source>
        <dbReference type="SAM" id="Phobius"/>
    </source>
</evidence>
<evidence type="ECO:0000256" key="2">
    <source>
        <dbReference type="ARBA" id="ARBA00022475"/>
    </source>
</evidence>
<dbReference type="AlphaFoldDB" id="M9LLG2"/>
<evidence type="ECO:0000256" key="4">
    <source>
        <dbReference type="ARBA" id="ARBA00022989"/>
    </source>
</evidence>